<reference evidence="2 3" key="1">
    <citation type="submission" date="2022-10" db="EMBL/GenBank/DDBJ databases">
        <title>Draft genome assembly of moderately radiation resistant bacterium Metabacillus halosaccharovorans.</title>
        <authorList>
            <person name="Pal S."/>
            <person name="Gopinathan A."/>
        </authorList>
    </citation>
    <scope>NUCLEOTIDE SEQUENCE [LARGE SCALE GENOMIC DNA]</scope>
    <source>
        <strain evidence="2 3">VITHBRA001</strain>
    </source>
</reference>
<proteinExistence type="predicted"/>
<keyword evidence="3" id="KW-1185">Reference proteome</keyword>
<feature type="transmembrane region" description="Helical" evidence="1">
    <location>
        <begin position="12"/>
        <end position="35"/>
    </location>
</feature>
<name>A0ABT3DID1_9BACI</name>
<evidence type="ECO:0000313" key="2">
    <source>
        <dbReference type="EMBL" id="MCV9886628.1"/>
    </source>
</evidence>
<keyword evidence="1" id="KW-0812">Transmembrane</keyword>
<comment type="caution">
    <text evidence="2">The sequence shown here is derived from an EMBL/GenBank/DDBJ whole genome shotgun (WGS) entry which is preliminary data.</text>
</comment>
<evidence type="ECO:0000256" key="1">
    <source>
        <dbReference type="SAM" id="Phobius"/>
    </source>
</evidence>
<keyword evidence="1" id="KW-0472">Membrane</keyword>
<evidence type="ECO:0000313" key="3">
    <source>
        <dbReference type="Proteomes" id="UP001526147"/>
    </source>
</evidence>
<evidence type="ECO:0008006" key="4">
    <source>
        <dbReference type="Google" id="ProtNLM"/>
    </source>
</evidence>
<protein>
    <recommendedName>
        <fullName evidence="4">MFS transporter</fullName>
    </recommendedName>
</protein>
<dbReference type="RefSeq" id="WP_264143182.1">
    <property type="nucleotide sequence ID" value="NZ_JAOYEY010000041.1"/>
</dbReference>
<dbReference type="EMBL" id="JAOYEY010000041">
    <property type="protein sequence ID" value="MCV9886628.1"/>
    <property type="molecule type" value="Genomic_DNA"/>
</dbReference>
<dbReference type="Proteomes" id="UP001526147">
    <property type="component" value="Unassembled WGS sequence"/>
</dbReference>
<organism evidence="2 3">
    <name type="scientific">Metabacillus halosaccharovorans</name>
    <dbReference type="NCBI Taxonomy" id="930124"/>
    <lineage>
        <taxon>Bacteria</taxon>
        <taxon>Bacillati</taxon>
        <taxon>Bacillota</taxon>
        <taxon>Bacilli</taxon>
        <taxon>Bacillales</taxon>
        <taxon>Bacillaceae</taxon>
        <taxon>Metabacillus</taxon>
    </lineage>
</organism>
<sequence length="51" mass="5518">MNSRAITPFPRLIAGISIANFGYIVGAIVPIALLLTMKLAMLDPENVTKNF</sequence>
<accession>A0ABT3DID1</accession>
<keyword evidence="1" id="KW-1133">Transmembrane helix</keyword>
<gene>
    <name evidence="2" type="ORF">OIH86_13385</name>
</gene>